<feature type="compositionally biased region" description="Basic and acidic residues" evidence="1">
    <location>
        <begin position="188"/>
        <end position="202"/>
    </location>
</feature>
<dbReference type="Proteomes" id="UP000245956">
    <property type="component" value="Unassembled WGS sequence"/>
</dbReference>
<organism evidence="2 3">
    <name type="scientific">Purpureocillium lilacinum</name>
    <name type="common">Paecilomyces lilacinus</name>
    <dbReference type="NCBI Taxonomy" id="33203"/>
    <lineage>
        <taxon>Eukaryota</taxon>
        <taxon>Fungi</taxon>
        <taxon>Dikarya</taxon>
        <taxon>Ascomycota</taxon>
        <taxon>Pezizomycotina</taxon>
        <taxon>Sordariomycetes</taxon>
        <taxon>Hypocreomycetidae</taxon>
        <taxon>Hypocreales</taxon>
        <taxon>Ophiocordycipitaceae</taxon>
        <taxon>Purpureocillium</taxon>
    </lineage>
</organism>
<evidence type="ECO:0000313" key="2">
    <source>
        <dbReference type="EMBL" id="PWI68107.1"/>
    </source>
</evidence>
<sequence length="477" mass="51223">MLALSGIESNAFSSQQVGSWHRSVTTLPRQQLARVRKTNESKATIFLLKEEHDELSTLMGRQALTVVAACIFTCLNLALAHQLMRCKSPDRRRSGICQQREGTMPESGSLPQTASRAIAKPQRPRHTETKSTVRTATPLNQTTISKGCARWALWALAAARANTKRAPGDETRLILVFDPGPQEARRRKGEEQRRDETKRDDPAYGLSRAGPSAMVARTLRTPDPFGQPVIRCCPLSPHSTAATPPTRHKWDWATMGTIEDTQCSPPTTTSYEYSAPGPQGTDAPGTQTQPTRSGAAWSRAADAGTTLRALQIFIAKSCPKEQTQYRTAQAHLAFRTSSGTIVGPPATLGRGGLPDSTARARCNFRMLPGGPALADLPPWPLKPPWEEPMDACKVARCPFRLLSSSAAPAPPTMPPPAVVARLCRTGRNALMLRNECPLSGATVEASLPTGSRPAPTSVALAPMSFGVGSSAPLAGGF</sequence>
<feature type="region of interest" description="Disordered" evidence="1">
    <location>
        <begin position="262"/>
        <end position="296"/>
    </location>
</feature>
<proteinExistence type="predicted"/>
<gene>
    <name evidence="2" type="ORF">PCL_02508</name>
</gene>
<protein>
    <submittedName>
        <fullName evidence="2">Uncharacterized protein</fullName>
    </submittedName>
</protein>
<accession>A0A2U3E0U1</accession>
<evidence type="ECO:0000256" key="1">
    <source>
        <dbReference type="SAM" id="MobiDB-lite"/>
    </source>
</evidence>
<comment type="caution">
    <text evidence="2">The sequence shown here is derived from an EMBL/GenBank/DDBJ whole genome shotgun (WGS) entry which is preliminary data.</text>
</comment>
<reference evidence="2 3" key="1">
    <citation type="journal article" date="2016" name="Front. Microbiol.">
        <title>Genome and transcriptome sequences reveal the specific parasitism of the nematophagous Purpureocillium lilacinum 36-1.</title>
        <authorList>
            <person name="Xie J."/>
            <person name="Li S."/>
            <person name="Mo C."/>
            <person name="Xiao X."/>
            <person name="Peng D."/>
            <person name="Wang G."/>
            <person name="Xiao Y."/>
        </authorList>
    </citation>
    <scope>NUCLEOTIDE SEQUENCE [LARGE SCALE GENOMIC DNA]</scope>
    <source>
        <strain evidence="2 3">36-1</strain>
    </source>
</reference>
<dbReference type="AlphaFoldDB" id="A0A2U3E0U1"/>
<name>A0A2U3E0U1_PURLI</name>
<feature type="region of interest" description="Disordered" evidence="1">
    <location>
        <begin position="99"/>
        <end position="139"/>
    </location>
</feature>
<evidence type="ECO:0000313" key="3">
    <source>
        <dbReference type="Proteomes" id="UP000245956"/>
    </source>
</evidence>
<feature type="region of interest" description="Disordered" evidence="1">
    <location>
        <begin position="178"/>
        <end position="208"/>
    </location>
</feature>
<feature type="compositionally biased region" description="Polar residues" evidence="1">
    <location>
        <begin position="262"/>
        <end position="272"/>
    </location>
</feature>
<dbReference type="EMBL" id="LCWV01000016">
    <property type="protein sequence ID" value="PWI68107.1"/>
    <property type="molecule type" value="Genomic_DNA"/>
</dbReference>